<dbReference type="OrthoDB" id="3773796at2"/>
<evidence type="ECO:0000313" key="7">
    <source>
        <dbReference type="Proteomes" id="UP000272400"/>
    </source>
</evidence>
<feature type="domain" description="Luciferase-like" evidence="5">
    <location>
        <begin position="9"/>
        <end position="214"/>
    </location>
</feature>
<dbReference type="PANTHER" id="PTHR42847">
    <property type="entry name" value="ALKANESULFONATE MONOOXYGENASE"/>
    <property type="match status" value="1"/>
</dbReference>
<dbReference type="RefSeq" id="WP_123664837.1">
    <property type="nucleotide sequence ID" value="NZ_RJKE01000001.1"/>
</dbReference>
<dbReference type="PANTHER" id="PTHR42847:SF4">
    <property type="entry name" value="ALKANESULFONATE MONOOXYGENASE-RELATED"/>
    <property type="match status" value="1"/>
</dbReference>
<evidence type="ECO:0000313" key="6">
    <source>
        <dbReference type="EMBL" id="ROO85314.1"/>
    </source>
</evidence>
<dbReference type="InterPro" id="IPR036661">
    <property type="entry name" value="Luciferase-like_sf"/>
</dbReference>
<evidence type="ECO:0000256" key="1">
    <source>
        <dbReference type="ARBA" id="ARBA00022630"/>
    </source>
</evidence>
<dbReference type="EMBL" id="RJKE01000001">
    <property type="protein sequence ID" value="ROO85314.1"/>
    <property type="molecule type" value="Genomic_DNA"/>
</dbReference>
<dbReference type="InterPro" id="IPR050172">
    <property type="entry name" value="SsuD_RutA_monooxygenase"/>
</dbReference>
<evidence type="ECO:0000256" key="3">
    <source>
        <dbReference type="ARBA" id="ARBA00023002"/>
    </source>
</evidence>
<comment type="caution">
    <text evidence="6">The sequence shown here is derived from an EMBL/GenBank/DDBJ whole genome shotgun (WGS) entry which is preliminary data.</text>
</comment>
<dbReference type="Proteomes" id="UP000272400">
    <property type="component" value="Unassembled WGS sequence"/>
</dbReference>
<evidence type="ECO:0000256" key="4">
    <source>
        <dbReference type="ARBA" id="ARBA00023033"/>
    </source>
</evidence>
<keyword evidence="2" id="KW-0288">FMN</keyword>
<dbReference type="Gene3D" id="3.20.20.30">
    <property type="entry name" value="Luciferase-like domain"/>
    <property type="match status" value="1"/>
</dbReference>
<keyword evidence="4" id="KW-0503">Monooxygenase</keyword>
<accession>A0A3N1CVP2</accession>
<evidence type="ECO:0000256" key="2">
    <source>
        <dbReference type="ARBA" id="ARBA00022643"/>
    </source>
</evidence>
<reference evidence="6 7" key="1">
    <citation type="submission" date="2018-11" db="EMBL/GenBank/DDBJ databases">
        <title>Sequencing the genomes of 1000 actinobacteria strains.</title>
        <authorList>
            <person name="Klenk H.-P."/>
        </authorList>
    </citation>
    <scope>NUCLEOTIDE SEQUENCE [LARGE SCALE GENOMIC DNA]</scope>
    <source>
        <strain evidence="6 7">DSM 44254</strain>
    </source>
</reference>
<dbReference type="GO" id="GO:0046306">
    <property type="term" value="P:alkanesulfonate catabolic process"/>
    <property type="evidence" value="ECO:0007669"/>
    <property type="project" value="TreeGrafter"/>
</dbReference>
<keyword evidence="1" id="KW-0285">Flavoprotein</keyword>
<proteinExistence type="predicted"/>
<name>A0A3N1CVP2_9ACTN</name>
<dbReference type="AlphaFoldDB" id="A0A3N1CVP2"/>
<keyword evidence="7" id="KW-1185">Reference proteome</keyword>
<dbReference type="SUPFAM" id="SSF51679">
    <property type="entry name" value="Bacterial luciferase-like"/>
    <property type="match status" value="1"/>
</dbReference>
<organism evidence="6 7">
    <name type="scientific">Actinocorallia herbida</name>
    <dbReference type="NCBI Taxonomy" id="58109"/>
    <lineage>
        <taxon>Bacteria</taxon>
        <taxon>Bacillati</taxon>
        <taxon>Actinomycetota</taxon>
        <taxon>Actinomycetes</taxon>
        <taxon>Streptosporangiales</taxon>
        <taxon>Thermomonosporaceae</taxon>
        <taxon>Actinocorallia</taxon>
    </lineage>
</organism>
<gene>
    <name evidence="6" type="ORF">EDD29_2856</name>
</gene>
<protein>
    <submittedName>
        <fullName evidence="6">Putative F420-dependent oxidoreductase</fullName>
    </submittedName>
</protein>
<sequence length="293" mass="32202">MKIRIGYAPGARGPERDDFTTLCRSLEELGFDSLWVTERATGPGGDPVALLAHASAVTERIKLGTAVMTLPGRQPALLAQQLATLDRLSGGRLLPAFGLGQRLDAEHQAFGVARGERVALFEELLPLLRRFWSEESVTHRGPRFSFDGIEVRPKPVRGAFDVWMGGTADTELRRTGRLADGWLAAFVTPAEAERGRLLIERTAAEHGRAIDPEHFGVTVGYRHGAALPVRRLPRKDLSDADLDDLVPSLDALERTLRRYIDAGFSKFVLAPLHSPADWRTELSAVRSVLSLQT</sequence>
<dbReference type="Pfam" id="PF00296">
    <property type="entry name" value="Bac_luciferase"/>
    <property type="match status" value="1"/>
</dbReference>
<dbReference type="InterPro" id="IPR011251">
    <property type="entry name" value="Luciferase-like_dom"/>
</dbReference>
<evidence type="ECO:0000259" key="5">
    <source>
        <dbReference type="Pfam" id="PF00296"/>
    </source>
</evidence>
<keyword evidence="3" id="KW-0560">Oxidoreductase</keyword>
<dbReference type="GO" id="GO:0008726">
    <property type="term" value="F:alkanesulfonate monooxygenase activity"/>
    <property type="evidence" value="ECO:0007669"/>
    <property type="project" value="TreeGrafter"/>
</dbReference>